<gene>
    <name evidence="6" type="ORF">BST97_07535</name>
</gene>
<dbReference type="GO" id="GO:0032259">
    <property type="term" value="P:methylation"/>
    <property type="evidence" value="ECO:0007669"/>
    <property type="project" value="UniProtKB-KW"/>
</dbReference>
<name>A0A1W6MJS8_9FLAO</name>
<dbReference type="CDD" id="cd18109">
    <property type="entry name" value="SpoU-like_RNA-MTase"/>
    <property type="match status" value="1"/>
</dbReference>
<keyword evidence="3 6" id="KW-0808">Transferase</keyword>
<protein>
    <submittedName>
        <fullName evidence="6">RNA methyltransferase</fullName>
    </submittedName>
</protein>
<dbReference type="Proteomes" id="UP000193431">
    <property type="component" value="Chromosome"/>
</dbReference>
<evidence type="ECO:0000313" key="7">
    <source>
        <dbReference type="Proteomes" id="UP000193431"/>
    </source>
</evidence>
<evidence type="ECO:0000256" key="1">
    <source>
        <dbReference type="ARBA" id="ARBA00007228"/>
    </source>
</evidence>
<comment type="similarity">
    <text evidence="1">Belongs to the class IV-like SAM-binding methyltransferase superfamily. RNA methyltransferase TrmH family.</text>
</comment>
<keyword evidence="2 6" id="KW-0489">Methyltransferase</keyword>
<sequence>MVTKARLKLIKSLARKKNRAEFSLFVVEGYKSILELVEAGLDHEEILVSEGADKLNALNPSIISVKDMKSLSNVTTPPGYLAIFKIPEKQPLPDSGPIIALDDIQDPGNLGTIIRLADWYGIKHILCSAETVDAYNPKTVQASMASIARVQIHYIDLEKFLSKTDLPLYPTAMEGTSIYQTELDQNGILIMGSESHGVKKELLDLAPAVCIPPHSQSSITESLNVAIATSIIVAEWMRPNFIGT</sequence>
<evidence type="ECO:0000259" key="5">
    <source>
        <dbReference type="Pfam" id="PF22435"/>
    </source>
</evidence>
<dbReference type="SUPFAM" id="SSF75217">
    <property type="entry name" value="alpha/beta knot"/>
    <property type="match status" value="1"/>
</dbReference>
<dbReference type="PANTHER" id="PTHR43191">
    <property type="entry name" value="RRNA METHYLTRANSFERASE 3"/>
    <property type="match status" value="1"/>
</dbReference>
<feature type="domain" description="MRM3-like substrate binding" evidence="5">
    <location>
        <begin position="5"/>
        <end position="82"/>
    </location>
</feature>
<dbReference type="InterPro" id="IPR029064">
    <property type="entry name" value="Ribosomal_eL30-like_sf"/>
</dbReference>
<reference evidence="6 7" key="1">
    <citation type="submission" date="2016-11" db="EMBL/GenBank/DDBJ databases">
        <title>Trade-off between light-utilization and light-protection in marine flavobacteria.</title>
        <authorList>
            <person name="Kumagai Y."/>
        </authorList>
    </citation>
    <scope>NUCLEOTIDE SEQUENCE [LARGE SCALE GENOMIC DNA]</scope>
    <source>
        <strain evidence="6 7">JCM 13191</strain>
    </source>
</reference>
<dbReference type="PANTHER" id="PTHR43191:SF2">
    <property type="entry name" value="RRNA METHYLTRANSFERASE 3, MITOCHONDRIAL"/>
    <property type="match status" value="1"/>
</dbReference>
<dbReference type="OrthoDB" id="9785673at2"/>
<dbReference type="EMBL" id="CP019344">
    <property type="protein sequence ID" value="ARN77865.1"/>
    <property type="molecule type" value="Genomic_DNA"/>
</dbReference>
<feature type="domain" description="tRNA/rRNA methyltransferase SpoU type" evidence="4">
    <location>
        <begin position="98"/>
        <end position="233"/>
    </location>
</feature>
<dbReference type="GO" id="GO:0008173">
    <property type="term" value="F:RNA methyltransferase activity"/>
    <property type="evidence" value="ECO:0007669"/>
    <property type="project" value="InterPro"/>
</dbReference>
<dbReference type="RefSeq" id="WP_085766661.1">
    <property type="nucleotide sequence ID" value="NZ_CP019344.1"/>
</dbReference>
<dbReference type="InterPro" id="IPR051259">
    <property type="entry name" value="rRNA_Methyltransferase"/>
</dbReference>
<dbReference type="InterPro" id="IPR029028">
    <property type="entry name" value="Alpha/beta_knot_MTases"/>
</dbReference>
<accession>A0A1W6MJS8</accession>
<organism evidence="6 7">
    <name type="scientific">Nonlabens spongiae</name>
    <dbReference type="NCBI Taxonomy" id="331648"/>
    <lineage>
        <taxon>Bacteria</taxon>
        <taxon>Pseudomonadati</taxon>
        <taxon>Bacteroidota</taxon>
        <taxon>Flavobacteriia</taxon>
        <taxon>Flavobacteriales</taxon>
        <taxon>Flavobacteriaceae</taxon>
        <taxon>Nonlabens</taxon>
    </lineage>
</organism>
<evidence type="ECO:0000256" key="2">
    <source>
        <dbReference type="ARBA" id="ARBA00022603"/>
    </source>
</evidence>
<dbReference type="Pfam" id="PF22435">
    <property type="entry name" value="MRM3-like_sub_bind"/>
    <property type="match status" value="1"/>
</dbReference>
<dbReference type="AlphaFoldDB" id="A0A1W6MJS8"/>
<evidence type="ECO:0000313" key="6">
    <source>
        <dbReference type="EMBL" id="ARN77865.1"/>
    </source>
</evidence>
<dbReference type="Pfam" id="PF00588">
    <property type="entry name" value="SpoU_methylase"/>
    <property type="match status" value="1"/>
</dbReference>
<dbReference type="Gene3D" id="3.30.1330.30">
    <property type="match status" value="1"/>
</dbReference>
<dbReference type="InterPro" id="IPR029026">
    <property type="entry name" value="tRNA_m1G_MTases_N"/>
</dbReference>
<dbReference type="STRING" id="331648.BST97_07535"/>
<dbReference type="SUPFAM" id="SSF55315">
    <property type="entry name" value="L30e-like"/>
    <property type="match status" value="1"/>
</dbReference>
<evidence type="ECO:0000256" key="3">
    <source>
        <dbReference type="ARBA" id="ARBA00022679"/>
    </source>
</evidence>
<proteinExistence type="inferred from homology"/>
<dbReference type="GO" id="GO:0006396">
    <property type="term" value="P:RNA processing"/>
    <property type="evidence" value="ECO:0007669"/>
    <property type="project" value="InterPro"/>
</dbReference>
<dbReference type="Gene3D" id="3.40.1280.10">
    <property type="match status" value="1"/>
</dbReference>
<dbReference type="GO" id="GO:0003723">
    <property type="term" value="F:RNA binding"/>
    <property type="evidence" value="ECO:0007669"/>
    <property type="project" value="InterPro"/>
</dbReference>
<dbReference type="InterPro" id="IPR053888">
    <property type="entry name" value="MRM3-like_sub_bind"/>
</dbReference>
<keyword evidence="7" id="KW-1185">Reference proteome</keyword>
<dbReference type="InterPro" id="IPR001537">
    <property type="entry name" value="SpoU_MeTrfase"/>
</dbReference>
<evidence type="ECO:0000259" key="4">
    <source>
        <dbReference type="Pfam" id="PF00588"/>
    </source>
</evidence>